<dbReference type="AlphaFoldDB" id="Q2FS07"/>
<keyword evidence="2" id="KW-1185">Reference proteome</keyword>
<gene>
    <name evidence="1" type="ordered locus">Mhun_3082</name>
</gene>
<dbReference type="EMBL" id="CP000254">
    <property type="protein sequence ID" value="ABD42769.1"/>
    <property type="molecule type" value="Genomic_DNA"/>
</dbReference>
<proteinExistence type="predicted"/>
<accession>Q2FS07</accession>
<dbReference type="HOGENOM" id="CLU_673714_0_0_2"/>
<dbReference type="InParanoid" id="Q2FS07"/>
<name>Q2FS07_METHJ</name>
<dbReference type="EnsemblBacteria" id="ABD42769">
    <property type="protein sequence ID" value="ABD42769"/>
    <property type="gene ID" value="Mhun_3082"/>
</dbReference>
<reference evidence="2" key="1">
    <citation type="journal article" date="2016" name="Stand. Genomic Sci.">
        <title>Complete genome sequence of Methanospirillum hungatei type strain JF1.</title>
        <authorList>
            <person name="Gunsalus R.P."/>
            <person name="Cook L.E."/>
            <person name="Crable B."/>
            <person name="Rohlin L."/>
            <person name="McDonald E."/>
            <person name="Mouttaki H."/>
            <person name="Sieber J.R."/>
            <person name="Poweleit N."/>
            <person name="Zhou H."/>
            <person name="Lapidus A.L."/>
            <person name="Daligault H.E."/>
            <person name="Land M."/>
            <person name="Gilna P."/>
            <person name="Ivanova N."/>
            <person name="Kyrpides N."/>
            <person name="Culley D.E."/>
            <person name="McInerney M.J."/>
        </authorList>
    </citation>
    <scope>NUCLEOTIDE SEQUENCE [LARGE SCALE GENOMIC DNA]</scope>
    <source>
        <strain evidence="2">ATCC 27890 / DSM 864 / NBRC 100397 / JF-1</strain>
    </source>
</reference>
<sequence>MMVQMNNLADNDDHFRVLAITSHQGAIAELRLLNPLRALHRMHLITGYEVVDTNLDRLKKDSRLYHVILIQRAVPEYIYQALNIRDIPYALDIDDNILAIPAYRDDARYTGILTGLSGCTTLITPHTRLVALLEKYSGYSLMGKSVVAPNALPYYGITEETISQPKQLLWIQSDIAALTASLDEIVRAVGDFARRYSLPIVLIGKNVLEDAILPNQVIMGEIDFTANLQLLEQYPTGIGVAPLETSADEETGDFIAGKSDLKMLLFTGYGHPGVYSRSPPYEDSPFRDCGILVSNTYDDWYHALEFQYHTGWKNVFPDALRIQEERDIHRIARDNWMPAIERSRLDKPMSGREIYATVMRTRRRYMPMLKGYQVLLKLGVQKNALLNLYYILNNRLR</sequence>
<dbReference type="RefSeq" id="WP_011450020.1">
    <property type="nucleotide sequence ID" value="NC_007796.1"/>
</dbReference>
<dbReference type="Proteomes" id="UP000001941">
    <property type="component" value="Chromosome"/>
</dbReference>
<dbReference type="KEGG" id="mhu:Mhun_3082"/>
<protein>
    <submittedName>
        <fullName evidence="1">Uncharacterized protein</fullName>
    </submittedName>
</protein>
<organism evidence="1 2">
    <name type="scientific">Methanospirillum hungatei JF-1 (strain ATCC 27890 / DSM 864 / NBRC 100397 / JF-1)</name>
    <dbReference type="NCBI Taxonomy" id="323259"/>
    <lineage>
        <taxon>Archaea</taxon>
        <taxon>Methanobacteriati</taxon>
        <taxon>Methanobacteriota</taxon>
        <taxon>Stenosarchaea group</taxon>
        <taxon>Methanomicrobia</taxon>
        <taxon>Methanomicrobiales</taxon>
        <taxon>Methanospirillaceae</taxon>
        <taxon>Methanospirillum</taxon>
    </lineage>
</organism>
<evidence type="ECO:0000313" key="1">
    <source>
        <dbReference type="EMBL" id="ABD42769.1"/>
    </source>
</evidence>
<evidence type="ECO:0000313" key="2">
    <source>
        <dbReference type="Proteomes" id="UP000001941"/>
    </source>
</evidence>
<dbReference type="STRING" id="323259.Mhun_3082"/>
<dbReference type="GeneID" id="3922340"/>